<evidence type="ECO:0000313" key="6">
    <source>
        <dbReference type="EMBL" id="UQS25240.1"/>
    </source>
</evidence>
<dbReference type="InterPro" id="IPR036390">
    <property type="entry name" value="WH_DNA-bd_sf"/>
</dbReference>
<comment type="similarity">
    <text evidence="1">Belongs to the LysR transcriptional regulatory family.</text>
</comment>
<keyword evidence="2" id="KW-0805">Transcription regulation</keyword>
<evidence type="ECO:0000256" key="4">
    <source>
        <dbReference type="ARBA" id="ARBA00023163"/>
    </source>
</evidence>
<evidence type="ECO:0000256" key="3">
    <source>
        <dbReference type="ARBA" id="ARBA00023125"/>
    </source>
</evidence>
<keyword evidence="3" id="KW-0238">DNA-binding</keyword>
<keyword evidence="7" id="KW-1185">Reference proteome</keyword>
<gene>
    <name evidence="6" type="ORF">L1857_21720</name>
</gene>
<keyword evidence="4" id="KW-0804">Transcription</keyword>
<dbReference type="Pfam" id="PF00126">
    <property type="entry name" value="HTH_1"/>
    <property type="match status" value="1"/>
</dbReference>
<evidence type="ECO:0000256" key="1">
    <source>
        <dbReference type="ARBA" id="ARBA00009437"/>
    </source>
</evidence>
<dbReference type="Proteomes" id="UP000830158">
    <property type="component" value="Chromosome"/>
</dbReference>
<dbReference type="PANTHER" id="PTHR30346">
    <property type="entry name" value="TRANSCRIPTIONAL DUAL REGULATOR HCAR-RELATED"/>
    <property type="match status" value="1"/>
</dbReference>
<dbReference type="InterPro" id="IPR005119">
    <property type="entry name" value="LysR_subst-bd"/>
</dbReference>
<dbReference type="CDD" id="cd08414">
    <property type="entry name" value="PBP2_LTTR_aromatics_like"/>
    <property type="match status" value="1"/>
</dbReference>
<dbReference type="PANTHER" id="PTHR30346:SF0">
    <property type="entry name" value="HCA OPERON TRANSCRIPTIONAL ACTIVATOR HCAR"/>
    <property type="match status" value="1"/>
</dbReference>
<sequence>MELRQLRYFVTVAEELHFGRAAERLHIVQAAVSQQIRKLERELGVELFDRSPRTVRLTTAGQVFLPEARAVLAAESRARAVAADVAARSTVLRLGTSNGLGEHLDRVLDELTALIPRLSVELVSASTQTRLDQVRGHALDATFVRGVTHSPELRLIPLWLDRLVVALPARHPLAEADEVELTDLADLPLRLADRSRNAPLHDLMVSSCRSAGFDPVFGPPSGNLQDTLAIIGSGTGTWTVVYESQARRLVAPRVAFRPTVPPITMTTLLAVSETNPPWCLDELLRACDHAS</sequence>
<protein>
    <submittedName>
        <fullName evidence="6">LysR family transcriptional regulator</fullName>
    </submittedName>
</protein>
<dbReference type="SUPFAM" id="SSF53850">
    <property type="entry name" value="Periplasmic binding protein-like II"/>
    <property type="match status" value="1"/>
</dbReference>
<evidence type="ECO:0000259" key="5">
    <source>
        <dbReference type="PROSITE" id="PS50931"/>
    </source>
</evidence>
<name>A0ABY4NYS4_9PSEU</name>
<dbReference type="PRINTS" id="PR00039">
    <property type="entry name" value="HTHLYSR"/>
</dbReference>
<accession>A0ABY4NYS4</accession>
<dbReference type="InterPro" id="IPR000847">
    <property type="entry name" value="LysR_HTH_N"/>
</dbReference>
<dbReference type="PROSITE" id="PS50931">
    <property type="entry name" value="HTH_LYSR"/>
    <property type="match status" value="1"/>
</dbReference>
<dbReference type="Pfam" id="PF03466">
    <property type="entry name" value="LysR_substrate"/>
    <property type="match status" value="1"/>
</dbReference>
<dbReference type="RefSeq" id="WP_116109719.1">
    <property type="nucleotide sequence ID" value="NZ_CP091196.1"/>
</dbReference>
<organism evidence="6 7">
    <name type="scientific">Amycolatopsis thermalba</name>
    <dbReference type="NCBI Taxonomy" id="944492"/>
    <lineage>
        <taxon>Bacteria</taxon>
        <taxon>Bacillati</taxon>
        <taxon>Actinomycetota</taxon>
        <taxon>Actinomycetes</taxon>
        <taxon>Pseudonocardiales</taxon>
        <taxon>Pseudonocardiaceae</taxon>
        <taxon>Amycolatopsis</taxon>
    </lineage>
</organism>
<dbReference type="Gene3D" id="3.40.190.10">
    <property type="entry name" value="Periplasmic binding protein-like II"/>
    <property type="match status" value="2"/>
</dbReference>
<dbReference type="Gene3D" id="1.10.10.10">
    <property type="entry name" value="Winged helix-like DNA-binding domain superfamily/Winged helix DNA-binding domain"/>
    <property type="match status" value="1"/>
</dbReference>
<dbReference type="InterPro" id="IPR036388">
    <property type="entry name" value="WH-like_DNA-bd_sf"/>
</dbReference>
<feature type="domain" description="HTH lysR-type" evidence="5">
    <location>
        <begin position="1"/>
        <end position="58"/>
    </location>
</feature>
<reference evidence="6" key="1">
    <citation type="submission" date="2022-01" db="EMBL/GenBank/DDBJ databases">
        <title>PSI-footprinting approach for the identification of protein synthesis inhibitor producers.</title>
        <authorList>
            <person name="Handel F."/>
            <person name="Kulik A."/>
            <person name="Wex K.W."/>
            <person name="Berscheid A."/>
            <person name="Saur J.S."/>
            <person name="Winkler A."/>
            <person name="Wibberg D."/>
            <person name="Kalinowski J."/>
            <person name="Broetz-Oesterhelt H."/>
            <person name="Mast Y."/>
        </authorList>
    </citation>
    <scope>NUCLEOTIDE SEQUENCE</scope>
    <source>
        <strain evidence="6">KNN 49.3e</strain>
    </source>
</reference>
<evidence type="ECO:0000313" key="7">
    <source>
        <dbReference type="Proteomes" id="UP000830158"/>
    </source>
</evidence>
<dbReference type="EMBL" id="CP091196">
    <property type="protein sequence ID" value="UQS25240.1"/>
    <property type="molecule type" value="Genomic_DNA"/>
</dbReference>
<proteinExistence type="inferred from homology"/>
<evidence type="ECO:0000256" key="2">
    <source>
        <dbReference type="ARBA" id="ARBA00023015"/>
    </source>
</evidence>
<dbReference type="SUPFAM" id="SSF46785">
    <property type="entry name" value="Winged helix' DNA-binding domain"/>
    <property type="match status" value="1"/>
</dbReference>